<dbReference type="STRING" id="240302.BN982_02726"/>
<organism evidence="2 3">
    <name type="scientific">Halobacillus dabanensis</name>
    <dbReference type="NCBI Taxonomy" id="240302"/>
    <lineage>
        <taxon>Bacteria</taxon>
        <taxon>Bacillati</taxon>
        <taxon>Bacillota</taxon>
        <taxon>Bacilli</taxon>
        <taxon>Bacillales</taxon>
        <taxon>Bacillaceae</taxon>
        <taxon>Halobacillus</taxon>
    </lineage>
</organism>
<accession>A0A1I3XYD5</accession>
<feature type="domain" description="Amidohydrolase-related" evidence="1">
    <location>
        <begin position="56"/>
        <end position="371"/>
    </location>
</feature>
<dbReference type="SUPFAM" id="SSF51556">
    <property type="entry name" value="Metallo-dependent hydrolases"/>
    <property type="match status" value="1"/>
</dbReference>
<reference evidence="3" key="1">
    <citation type="submission" date="2016-10" db="EMBL/GenBank/DDBJ databases">
        <authorList>
            <person name="Varghese N."/>
            <person name="Submissions S."/>
        </authorList>
    </citation>
    <scope>NUCLEOTIDE SEQUENCE [LARGE SCALE GENOMIC DNA]</scope>
    <source>
        <strain evidence="3">CGMCC 1.3704</strain>
    </source>
</reference>
<dbReference type="Gene3D" id="3.20.20.140">
    <property type="entry name" value="Metal-dependent hydrolases"/>
    <property type="match status" value="1"/>
</dbReference>
<sequence length="375" mass="41485">MSMNTVIKNVHIHPITSASIKNGYVHIVDGKIYDYGKDIKLPEQAEYIDGKGLDLYPGFIDVHTHLGLYDEGTGWAGSDANETIEAITPHLRAIDGAHPLDPAFFSARKAGVTTAHIMPGSANMIGGTTSVIKTVGHTINHMILRQTAGLKLALGENPKRIHSQSKNASITRLGIMGTLRETFYAAMKDPEPNLRVKPILQALNKEIPVRIHAHRADDIITALRFADEFDLDLRIEHCTEGHLIADELAGRDLQVSVGPTFTRASKIELRNKTWQTYKVLHDYGIRVSITTDHPYTPIQYLNICAALAAREGLDIEDALRGITITPAKNLGVDDRVGSIEKGKDADLVLWSGHPFEYLSKPIWTMIDGKMVYFQE</sequence>
<proteinExistence type="predicted"/>
<keyword evidence="3" id="KW-1185">Reference proteome</keyword>
<dbReference type="eggNOG" id="COG1228">
    <property type="taxonomic scope" value="Bacteria"/>
</dbReference>
<dbReference type="PANTHER" id="PTHR43135:SF3">
    <property type="entry name" value="ALPHA-D-RIBOSE 1-METHYLPHOSPHONATE 5-TRIPHOSPHATE DIPHOSPHATASE"/>
    <property type="match status" value="1"/>
</dbReference>
<dbReference type="Pfam" id="PF01979">
    <property type="entry name" value="Amidohydro_1"/>
    <property type="match status" value="1"/>
</dbReference>
<dbReference type="Proteomes" id="UP000183557">
    <property type="component" value="Unassembled WGS sequence"/>
</dbReference>
<dbReference type="CDD" id="cd01309">
    <property type="entry name" value="Met_dep_hydrolase_C"/>
    <property type="match status" value="1"/>
</dbReference>
<protein>
    <submittedName>
        <fullName evidence="2">Imidazolonepropionase</fullName>
    </submittedName>
</protein>
<name>A0A1I3XYD5_HALDA</name>
<dbReference type="PANTHER" id="PTHR43135">
    <property type="entry name" value="ALPHA-D-RIBOSE 1-METHYLPHOSPHONATE 5-TRIPHOSPHATE DIPHOSPHATASE"/>
    <property type="match status" value="1"/>
</dbReference>
<dbReference type="GO" id="GO:0016810">
    <property type="term" value="F:hydrolase activity, acting on carbon-nitrogen (but not peptide) bonds"/>
    <property type="evidence" value="ECO:0007669"/>
    <property type="project" value="InterPro"/>
</dbReference>
<dbReference type="AlphaFoldDB" id="A0A1I3XYD5"/>
<evidence type="ECO:0000313" key="2">
    <source>
        <dbReference type="EMBL" id="SFK24006.1"/>
    </source>
</evidence>
<evidence type="ECO:0000259" key="1">
    <source>
        <dbReference type="Pfam" id="PF01979"/>
    </source>
</evidence>
<dbReference type="InterPro" id="IPR011059">
    <property type="entry name" value="Metal-dep_hydrolase_composite"/>
</dbReference>
<dbReference type="InterPro" id="IPR051781">
    <property type="entry name" value="Metallo-dep_Hydrolase"/>
</dbReference>
<dbReference type="EMBL" id="FOSB01000009">
    <property type="protein sequence ID" value="SFK24006.1"/>
    <property type="molecule type" value="Genomic_DNA"/>
</dbReference>
<dbReference type="InterPro" id="IPR032466">
    <property type="entry name" value="Metal_Hydrolase"/>
</dbReference>
<dbReference type="InterPro" id="IPR006680">
    <property type="entry name" value="Amidohydro-rel"/>
</dbReference>
<dbReference type="SUPFAM" id="SSF51338">
    <property type="entry name" value="Composite domain of metallo-dependent hydrolases"/>
    <property type="match status" value="1"/>
</dbReference>
<gene>
    <name evidence="2" type="ORF">SAMN04487936_109173</name>
</gene>
<evidence type="ECO:0000313" key="3">
    <source>
        <dbReference type="Proteomes" id="UP000183557"/>
    </source>
</evidence>